<comment type="caution">
    <text evidence="2">The sequence shown here is derived from an EMBL/GenBank/DDBJ whole genome shotgun (WGS) entry which is preliminary data.</text>
</comment>
<dbReference type="InterPro" id="IPR050834">
    <property type="entry name" value="Glycosyltransf_2"/>
</dbReference>
<dbReference type="EMBL" id="JBHRZS010000007">
    <property type="protein sequence ID" value="MFC3880922.1"/>
    <property type="molecule type" value="Genomic_DNA"/>
</dbReference>
<dbReference type="RefSeq" id="WP_377906269.1">
    <property type="nucleotide sequence ID" value="NZ_JBHRZS010000007.1"/>
</dbReference>
<dbReference type="Pfam" id="PF00535">
    <property type="entry name" value="Glycos_transf_2"/>
    <property type="match status" value="1"/>
</dbReference>
<dbReference type="Proteomes" id="UP001595805">
    <property type="component" value="Unassembled WGS sequence"/>
</dbReference>
<organism evidence="2 3">
    <name type="scientific">Algoriphagus namhaensis</name>
    <dbReference type="NCBI Taxonomy" id="915353"/>
    <lineage>
        <taxon>Bacteria</taxon>
        <taxon>Pseudomonadati</taxon>
        <taxon>Bacteroidota</taxon>
        <taxon>Cytophagia</taxon>
        <taxon>Cytophagales</taxon>
        <taxon>Cyclobacteriaceae</taxon>
        <taxon>Algoriphagus</taxon>
    </lineage>
</organism>
<dbReference type="InterPro" id="IPR029044">
    <property type="entry name" value="Nucleotide-diphossugar_trans"/>
</dbReference>
<gene>
    <name evidence="2" type="ORF">ACFOSV_12070</name>
</gene>
<evidence type="ECO:0000313" key="2">
    <source>
        <dbReference type="EMBL" id="MFC3880922.1"/>
    </source>
</evidence>
<dbReference type="PANTHER" id="PTHR43685:SF2">
    <property type="entry name" value="GLYCOSYLTRANSFERASE 2-LIKE DOMAIN-CONTAINING PROTEIN"/>
    <property type="match status" value="1"/>
</dbReference>
<name>A0ABV8ASD6_9BACT</name>
<evidence type="ECO:0000259" key="1">
    <source>
        <dbReference type="Pfam" id="PF00535"/>
    </source>
</evidence>
<dbReference type="SUPFAM" id="SSF53448">
    <property type="entry name" value="Nucleotide-diphospho-sugar transferases"/>
    <property type="match status" value="1"/>
</dbReference>
<dbReference type="Gene3D" id="3.90.550.10">
    <property type="entry name" value="Spore Coat Polysaccharide Biosynthesis Protein SpsA, Chain A"/>
    <property type="match status" value="1"/>
</dbReference>
<evidence type="ECO:0000313" key="3">
    <source>
        <dbReference type="Proteomes" id="UP001595805"/>
    </source>
</evidence>
<keyword evidence="3" id="KW-1185">Reference proteome</keyword>
<accession>A0ABV8ASD6</accession>
<sequence length="283" mass="32262">MKTSFSIIIPCFNAEVTIGRAVTSILNQSYSDWELIIIDDGSSDGTVDLLLQTFNDSRIRIHSQANLGVTSARNSGAEVAQNSWILFLDADDELAINSLEYFANKIETSPTTEVWRAGFKRLSSNELVLPEINKFTSFLAGSYSIKKSFFDRIGGFDCKLKFSENTEMLHRIKIDGAKIGILKVVTLIYHDQDGEGSKNLLNVNESLNVILEKHKNSLDPHVVFLYNQIMGVNELRFKNYKYARQRFWNAILIKPFNLKAHLRFLISFSPTLSKKFYPKEFQI</sequence>
<dbReference type="InterPro" id="IPR001173">
    <property type="entry name" value="Glyco_trans_2-like"/>
</dbReference>
<proteinExistence type="predicted"/>
<dbReference type="PANTHER" id="PTHR43685">
    <property type="entry name" value="GLYCOSYLTRANSFERASE"/>
    <property type="match status" value="1"/>
</dbReference>
<dbReference type="CDD" id="cd00761">
    <property type="entry name" value="Glyco_tranf_GTA_type"/>
    <property type="match status" value="1"/>
</dbReference>
<reference evidence="3" key="1">
    <citation type="journal article" date="2019" name="Int. J. Syst. Evol. Microbiol.">
        <title>The Global Catalogue of Microorganisms (GCM) 10K type strain sequencing project: providing services to taxonomists for standard genome sequencing and annotation.</title>
        <authorList>
            <consortium name="The Broad Institute Genomics Platform"/>
            <consortium name="The Broad Institute Genome Sequencing Center for Infectious Disease"/>
            <person name="Wu L."/>
            <person name="Ma J."/>
        </authorList>
    </citation>
    <scope>NUCLEOTIDE SEQUENCE [LARGE SCALE GENOMIC DNA]</scope>
    <source>
        <strain evidence="3">CCUG 60523</strain>
    </source>
</reference>
<feature type="domain" description="Glycosyltransferase 2-like" evidence="1">
    <location>
        <begin position="6"/>
        <end position="111"/>
    </location>
</feature>
<protein>
    <submittedName>
        <fullName evidence="2">Glycosyltransferase family 2 protein</fullName>
    </submittedName>
</protein>